<dbReference type="Pfam" id="PF11563">
    <property type="entry name" value="Protoglobin"/>
    <property type="match status" value="1"/>
</dbReference>
<comment type="caution">
    <text evidence="3">The sequence shown here is derived from an EMBL/GenBank/DDBJ whole genome shotgun (WGS) entry which is preliminary data.</text>
</comment>
<protein>
    <recommendedName>
        <fullName evidence="2">Globin-sensor domain-containing protein</fullName>
    </recommendedName>
</protein>
<sequence length="336" mass="38002">MPFSDYIENIQHAGRRDLYTSFAKRMAYIQAFINFTRDDIVTFNKGSKYLRAAIPMLTHRLYEKLLEFDITARALRTRSTASDAPVDDYFTIDSPHVQRRKVFWKWYLTRFCQDPSKLEYWQYLEKVGTMHNGQILMHPLNIEYIHMNACLGYLKELLLETISLSPDMSVPFKFAFIRSLSKILCIQNDLIAKCHIRDGDEYLDEPPTTAAADDQPKNVKPTAAETETSSPHEVASPMPNPRNSMHFSIPSLSDSRSPSVVDSPVSREGFGRVASTASTTVSSDAGSISSNHQLTPEYRGAVPAIVSPFVAEHAQTFETTIWSEKGKSKGSGYRVR</sequence>
<accession>A0AAD4GRQ4</accession>
<dbReference type="AlphaFoldDB" id="A0AAD4GRQ4"/>
<evidence type="ECO:0000313" key="3">
    <source>
        <dbReference type="EMBL" id="KAF9886796.1"/>
    </source>
</evidence>
<evidence type="ECO:0000313" key="4">
    <source>
        <dbReference type="Proteomes" id="UP001194746"/>
    </source>
</evidence>
<reference evidence="3" key="1">
    <citation type="journal article" date="2019" name="Beilstein J. Org. Chem.">
        <title>Nanangenines: drimane sesquiterpenoids as the dominant metabolite cohort of a novel Australian fungus, Aspergillus nanangensis.</title>
        <authorList>
            <person name="Lacey H.J."/>
            <person name="Gilchrist C.L.M."/>
            <person name="Crombie A."/>
            <person name="Kalaitzis J.A."/>
            <person name="Vuong D."/>
            <person name="Rutledge P.J."/>
            <person name="Turner P."/>
            <person name="Pitt J.I."/>
            <person name="Lacey E."/>
            <person name="Chooi Y.H."/>
            <person name="Piggott A.M."/>
        </authorList>
    </citation>
    <scope>NUCLEOTIDE SEQUENCE</scope>
    <source>
        <strain evidence="3">MST-FP2251</strain>
    </source>
</reference>
<feature type="domain" description="Globin-sensor" evidence="2">
    <location>
        <begin position="23"/>
        <end position="200"/>
    </location>
</feature>
<feature type="compositionally biased region" description="Low complexity" evidence="1">
    <location>
        <begin position="248"/>
        <end position="266"/>
    </location>
</feature>
<proteinExistence type="predicted"/>
<dbReference type="GO" id="GO:0020037">
    <property type="term" value="F:heme binding"/>
    <property type="evidence" value="ECO:0007669"/>
    <property type="project" value="InterPro"/>
</dbReference>
<dbReference type="Proteomes" id="UP001194746">
    <property type="component" value="Unassembled WGS sequence"/>
</dbReference>
<name>A0AAD4GRQ4_ASPNN</name>
<reference evidence="3" key="2">
    <citation type="submission" date="2020-02" db="EMBL/GenBank/DDBJ databases">
        <authorList>
            <person name="Gilchrist C.L.M."/>
            <person name="Chooi Y.-H."/>
        </authorList>
    </citation>
    <scope>NUCLEOTIDE SEQUENCE</scope>
    <source>
        <strain evidence="3">MST-FP2251</strain>
    </source>
</reference>
<dbReference type="EMBL" id="VCAU01000071">
    <property type="protein sequence ID" value="KAF9886796.1"/>
    <property type="molecule type" value="Genomic_DNA"/>
</dbReference>
<feature type="region of interest" description="Disordered" evidence="1">
    <location>
        <begin position="204"/>
        <end position="266"/>
    </location>
</feature>
<dbReference type="GO" id="GO:0019825">
    <property type="term" value="F:oxygen binding"/>
    <property type="evidence" value="ECO:0007669"/>
    <property type="project" value="InterPro"/>
</dbReference>
<dbReference type="Gene3D" id="1.10.490.10">
    <property type="entry name" value="Globins"/>
    <property type="match status" value="1"/>
</dbReference>
<dbReference type="PANTHER" id="PTHR42071">
    <property type="entry name" value="PROTOGLOBIN DOMAIN-CONTAINING PROTEIN"/>
    <property type="match status" value="1"/>
</dbReference>
<keyword evidence="4" id="KW-1185">Reference proteome</keyword>
<evidence type="ECO:0000259" key="2">
    <source>
        <dbReference type="Pfam" id="PF11563"/>
    </source>
</evidence>
<dbReference type="InterPro" id="IPR012292">
    <property type="entry name" value="Globin/Proto"/>
</dbReference>
<dbReference type="PANTHER" id="PTHR42071:SF1">
    <property type="entry name" value="GLOBIN-SENSOR DOMAIN-CONTAINING PROTEIN"/>
    <property type="match status" value="1"/>
</dbReference>
<organism evidence="3 4">
    <name type="scientific">Aspergillus nanangensis</name>
    <dbReference type="NCBI Taxonomy" id="2582783"/>
    <lineage>
        <taxon>Eukaryota</taxon>
        <taxon>Fungi</taxon>
        <taxon>Dikarya</taxon>
        <taxon>Ascomycota</taxon>
        <taxon>Pezizomycotina</taxon>
        <taxon>Eurotiomycetes</taxon>
        <taxon>Eurotiomycetidae</taxon>
        <taxon>Eurotiales</taxon>
        <taxon>Aspergillaceae</taxon>
        <taxon>Aspergillus</taxon>
        <taxon>Aspergillus subgen. Circumdati</taxon>
    </lineage>
</organism>
<gene>
    <name evidence="3" type="ORF">FE257_011043</name>
</gene>
<dbReference type="InterPro" id="IPR044398">
    <property type="entry name" value="Globin-sensor_dom"/>
</dbReference>
<evidence type="ECO:0000256" key="1">
    <source>
        <dbReference type="SAM" id="MobiDB-lite"/>
    </source>
</evidence>